<dbReference type="PROSITE" id="PS51272">
    <property type="entry name" value="SLH"/>
    <property type="match status" value="2"/>
</dbReference>
<sequence length="818" mass="86746">MPFTRKTIVASALAVSLLSGGAAAGSVYAAASSPVTFSDVVSTHWAEKDITKLAMQGIITGYNGLFRPSDSVTRQEAVLMALRFAGLDDEVETNSVVVFPSSFEVSNFYKSYVALAFDKNLLDRNDEYALASSQTATAWGTAPASREWVTKLLVRTIGEKTKADMLQSTPSSFGDAGNIGKDYLGYVNAAVSLQLVKGVTETKFDPKANVNRASLATLFSRAERQYPVAYAGQQDGIVSKLSSSSISVYSDNSENTYSIDGNTRIYRYDSEQAVSLDALKLYTDVTVIGQNGKALYIEINGDEQHVQSYEAVLDRVIKSDNLMYVWINDKPVEVHYGDDLIVQDGSGKTIPLEQISRDSVITITEDAFRPAPVALSVKVKSAVEASLEGTFYSAGDGIITIMQNGSPVSKVLDSDVTVSIPGVTGAVLSDLTKTVDSVKLTLDDNGIVTKIEVTNRDVKAVAGASITSYDAVNKLLTMVDSNGTTPYALFVNDKTKFKYDGNTITLSEANSMLKAGRTISVTYSGTTVLSVEFLTSYSGVLTNTGVSGKLTLKLDNGSSVTVPYTYPDVEIAGDSTPAVSDLKAGQYVTIKLTASQDRASVIKVHQTIQYDVVKSIEGSNKLQLLGVDGTALRLDLTGVDLMDTDGEEVSLSDFVPGSVVNVAYNGNAPETVTEVPLTVGMVKTVGTGSLTVTANNGKSIIVPFDGGTDQLYIDGKKTAALSSVKTGQGAAVMTDAAGNTVIYASSGLSRAVSSYDAVSDQLITLQTSASDQNNYFFLLPNTAFTAKDGSTISPASLNHGDTVTVYAFRNTAIAVVKN</sequence>
<organism evidence="3 4">
    <name type="scientific">Paenibacillus protaetiae</name>
    <dbReference type="NCBI Taxonomy" id="2509456"/>
    <lineage>
        <taxon>Bacteria</taxon>
        <taxon>Bacillati</taxon>
        <taxon>Bacillota</taxon>
        <taxon>Bacilli</taxon>
        <taxon>Bacillales</taxon>
        <taxon>Paenibacillaceae</taxon>
        <taxon>Paenibacillus</taxon>
    </lineage>
</organism>
<feature type="signal peptide" evidence="1">
    <location>
        <begin position="1"/>
        <end position="24"/>
    </location>
</feature>
<dbReference type="PANTHER" id="PTHR43308:SF5">
    <property type="entry name" value="S-LAYER PROTEIN _ PEPTIDOGLYCAN ENDO-BETA-N-ACETYLGLUCOSAMINIDASE"/>
    <property type="match status" value="1"/>
</dbReference>
<dbReference type="InterPro" id="IPR001119">
    <property type="entry name" value="SLH_dom"/>
</dbReference>
<dbReference type="Proteomes" id="UP000293568">
    <property type="component" value="Chromosome"/>
</dbReference>
<dbReference type="EMBL" id="CP035492">
    <property type="protein sequence ID" value="QAY66106.1"/>
    <property type="molecule type" value="Genomic_DNA"/>
</dbReference>
<feature type="domain" description="SLH" evidence="2">
    <location>
        <begin position="33"/>
        <end position="95"/>
    </location>
</feature>
<accession>A0A4P6ETX5</accession>
<dbReference type="OrthoDB" id="2611444at2"/>
<dbReference type="KEGG" id="pprt:ET464_06575"/>
<dbReference type="Pfam" id="PF00395">
    <property type="entry name" value="SLH"/>
    <property type="match status" value="2"/>
</dbReference>
<reference evidence="3 4" key="1">
    <citation type="submission" date="2019-01" db="EMBL/GenBank/DDBJ databases">
        <title>Genome sequencing of strain FW100M-2.</title>
        <authorList>
            <person name="Heo J."/>
            <person name="Kim S.-J."/>
            <person name="Kim J.-S."/>
            <person name="Hong S.-B."/>
            <person name="Kwon S.-W."/>
        </authorList>
    </citation>
    <scope>NUCLEOTIDE SEQUENCE [LARGE SCALE GENOMIC DNA]</scope>
    <source>
        <strain evidence="3 4">FW100M-2</strain>
    </source>
</reference>
<feature type="domain" description="SLH" evidence="2">
    <location>
        <begin position="170"/>
        <end position="233"/>
    </location>
</feature>
<evidence type="ECO:0000313" key="3">
    <source>
        <dbReference type="EMBL" id="QAY66106.1"/>
    </source>
</evidence>
<dbReference type="AlphaFoldDB" id="A0A4P6ETX5"/>
<evidence type="ECO:0000313" key="4">
    <source>
        <dbReference type="Proteomes" id="UP000293568"/>
    </source>
</evidence>
<evidence type="ECO:0000259" key="2">
    <source>
        <dbReference type="PROSITE" id="PS51272"/>
    </source>
</evidence>
<gene>
    <name evidence="3" type="ORF">ET464_06575</name>
</gene>
<keyword evidence="1" id="KW-0732">Signal</keyword>
<name>A0A4P6ETX5_9BACL</name>
<keyword evidence="4" id="KW-1185">Reference proteome</keyword>
<feature type="chain" id="PRO_5039696501" evidence="1">
    <location>
        <begin position="25"/>
        <end position="818"/>
    </location>
</feature>
<dbReference type="RefSeq" id="WP_129439347.1">
    <property type="nucleotide sequence ID" value="NZ_CP035492.1"/>
</dbReference>
<protein>
    <submittedName>
        <fullName evidence="3">S-layer homology domain-containing protein</fullName>
    </submittedName>
</protein>
<evidence type="ECO:0000256" key="1">
    <source>
        <dbReference type="SAM" id="SignalP"/>
    </source>
</evidence>
<dbReference type="InterPro" id="IPR051465">
    <property type="entry name" value="Cell_Envelope_Struct_Comp"/>
</dbReference>
<dbReference type="PANTHER" id="PTHR43308">
    <property type="entry name" value="OUTER MEMBRANE PROTEIN ALPHA-RELATED"/>
    <property type="match status" value="1"/>
</dbReference>
<proteinExistence type="predicted"/>